<evidence type="ECO:0000256" key="1">
    <source>
        <dbReference type="ARBA" id="ARBA00001526"/>
    </source>
</evidence>
<accession>A0ABM8HPL8</accession>
<dbReference type="Gene3D" id="3.40.710.10">
    <property type="entry name" value="DD-peptidase/beta-lactamase superfamily"/>
    <property type="match status" value="1"/>
</dbReference>
<dbReference type="RefSeq" id="WP_221252350.1">
    <property type="nucleotide sequence ID" value="NZ_AP024355.1"/>
</dbReference>
<dbReference type="Proteomes" id="UP001319827">
    <property type="component" value="Chromosome"/>
</dbReference>
<dbReference type="InterPro" id="IPR012338">
    <property type="entry name" value="Beta-lactam/transpept-like"/>
</dbReference>
<evidence type="ECO:0000313" key="4">
    <source>
        <dbReference type="Proteomes" id="UP001319827"/>
    </source>
</evidence>
<dbReference type="InterPro" id="IPR045155">
    <property type="entry name" value="Beta-lactam_cat"/>
</dbReference>
<organism evidence="3 4">
    <name type="scientific">Desulfuromonas versatilis</name>
    <dbReference type="NCBI Taxonomy" id="2802975"/>
    <lineage>
        <taxon>Bacteria</taxon>
        <taxon>Pseudomonadati</taxon>
        <taxon>Thermodesulfobacteriota</taxon>
        <taxon>Desulfuromonadia</taxon>
        <taxon>Desulfuromonadales</taxon>
        <taxon>Desulfuromonadaceae</taxon>
        <taxon>Desulfuromonas</taxon>
    </lineage>
</organism>
<dbReference type="EMBL" id="AP024355">
    <property type="protein sequence ID" value="BCR04911.1"/>
    <property type="molecule type" value="Genomic_DNA"/>
</dbReference>
<dbReference type="PANTHER" id="PTHR35333">
    <property type="entry name" value="BETA-LACTAMASE"/>
    <property type="match status" value="1"/>
</dbReference>
<gene>
    <name evidence="3" type="ORF">DESUT3_19800</name>
</gene>
<evidence type="ECO:0000259" key="2">
    <source>
        <dbReference type="Pfam" id="PF13354"/>
    </source>
</evidence>
<dbReference type="PANTHER" id="PTHR35333:SF4">
    <property type="entry name" value="SLR0121 PROTEIN"/>
    <property type="match status" value="1"/>
</dbReference>
<proteinExistence type="predicted"/>
<dbReference type="InterPro" id="IPR000871">
    <property type="entry name" value="Beta-lactam_class-A"/>
</dbReference>
<protein>
    <recommendedName>
        <fullName evidence="2">Beta-lactamase class A catalytic domain-containing protein</fullName>
    </recommendedName>
</protein>
<dbReference type="SUPFAM" id="SSF56601">
    <property type="entry name" value="beta-lactamase/transpeptidase-like"/>
    <property type="match status" value="1"/>
</dbReference>
<evidence type="ECO:0000313" key="3">
    <source>
        <dbReference type="EMBL" id="BCR04911.1"/>
    </source>
</evidence>
<name>A0ABM8HPL8_9BACT</name>
<dbReference type="Pfam" id="PF13354">
    <property type="entry name" value="Beta-lactamase2"/>
    <property type="match status" value="1"/>
</dbReference>
<reference evidence="3 4" key="1">
    <citation type="journal article" date="2016" name="C (Basel)">
        <title>Selective Growth of and Electricity Production by Marine Exoelectrogenic Bacteria in Self-Aggregated Hydrogel of Microbially Reduced Graphene Oxide.</title>
        <authorList>
            <person name="Yoshida N."/>
            <person name="Goto Y."/>
            <person name="Miyata Y."/>
        </authorList>
    </citation>
    <scope>NUCLEOTIDE SEQUENCE [LARGE SCALE GENOMIC DNA]</scope>
    <source>
        <strain evidence="3 4">NIT-T3</strain>
    </source>
</reference>
<keyword evidence="4" id="KW-1185">Reference proteome</keyword>
<feature type="domain" description="Beta-lactamase class A catalytic" evidence="2">
    <location>
        <begin position="118"/>
        <end position="271"/>
    </location>
</feature>
<reference evidence="3 4" key="2">
    <citation type="journal article" date="2021" name="Int. J. Syst. Evol. Microbiol.">
        <title>Isolation and Polyphasic Characterization of Desulfuromonas versatilis sp. Nov., an Electrogenic Bacteria Capable of Versatile Metabolism Isolated from a Graphene Oxide-Reducing Enrichment Culture.</title>
        <authorList>
            <person name="Xie L."/>
            <person name="Yoshida N."/>
            <person name="Ishii S."/>
            <person name="Meng L."/>
        </authorList>
    </citation>
    <scope>NUCLEOTIDE SEQUENCE [LARGE SCALE GENOMIC DNA]</scope>
    <source>
        <strain evidence="3 4">NIT-T3</strain>
    </source>
</reference>
<comment type="catalytic activity">
    <reaction evidence="1">
        <text>a beta-lactam + H2O = a substituted beta-amino acid</text>
        <dbReference type="Rhea" id="RHEA:20401"/>
        <dbReference type="ChEBI" id="CHEBI:15377"/>
        <dbReference type="ChEBI" id="CHEBI:35627"/>
        <dbReference type="ChEBI" id="CHEBI:140347"/>
        <dbReference type="EC" id="3.5.2.6"/>
    </reaction>
</comment>
<sequence length="303" mass="33164">MKVSLFRLPLFVLLASLLLLNLDFPAQARKPYPQLGTCGNPTLQDGLESCISSLKLDRAVRDGSLCVAVVDITDPEAPQFAAVNGDRMMYAASLPKIAILLGAFERIAAGELTLTGEIRDKLTRMIRNSSNSAATEMLNLVGKDYLARLLQSPRYRLYDPRLNGGLWVGKDYGKAAAWKRDPLANLSHGATAFQVARFYYLLETGQLVSPEMSREMKQILGDPAIHHKFVKGLEQARPGAKIFRKSGTWQNFHADSGIVERDGRRYIAVALADDPAGGKWLSELIVGLDDLICQAPTGGGPPR</sequence>